<feature type="coiled-coil region" evidence="1">
    <location>
        <begin position="313"/>
        <end position="520"/>
    </location>
</feature>
<sequence>MPHGTDNSSPKMEFLAAVQCGDARTFHNSTTSVPGEGVEMTPGLLCTRDLQRGLLDQKLQNMQHDTNMVQEELREANSRIAQMTVKLNEHKAEFSALTHRYGATMEKLTSAEGNVKRLEEHLVHERKQHCAVREERDELKGTLRETQREVEKLRRELQQERERPTIDQREVQRMLDDRTRYIPTAEVQQRIEEVRATQKAFANRLVDSFSALLLAQDEEENAFSLTRSSVTAVASELQAKVVSAEATLNTLQEQLLAFSGGVERGVVEMTTALIVENKELWQNLAKIKGAHDATLAQLTSLQRKEEFVPREQYESMRNQNAATTEKLKKLQESYETQARYVKEQEERVKVLKSSNDQLQNQIQSLSNKLAIETEELERRGCRLEESKASLRDAARRNEELQELMNVERQQANQKISQLNEDYASMKKDYEERISHWQQKQDVARNHAEEARRELGDMQERFKRLRQELEERNSAFEQYKHSIKEEQKINCSIKEEALNEKELLERELNITRRKLDDQIALFGEVERERDSERSEHRVTRATAAKLEMELASQRHAFEQLQLGTDRLRVLGQDLERQLDDQRAKYQCELAALQERKQELEKNCKALQDELTSVRSQLSESVSHGAAEGCGEKGEANTELQQLQERYQEVQQENVILRDKLEFMQGKLDGMQRLTQQLDDVQERLRQLPSLRQVAEDARNDAVRAAEETQALRRERDAMAVKLDCFLGEGKQAVLRNEEWLRLLHSAAEQGLKLEGQRGAVKSPKPRKQQHSAIHCHATHAGGYSDIHGYQQRIQNPCSGKHQPAVSPSCSVVPSTAHLNSTSLYRPWR</sequence>
<gene>
    <name evidence="2" type="ORF">TVY486_1012380</name>
</gene>
<dbReference type="AlphaFoldDB" id="G0U433"/>
<evidence type="ECO:0000256" key="1">
    <source>
        <dbReference type="SAM" id="Coils"/>
    </source>
</evidence>
<evidence type="ECO:0000313" key="2">
    <source>
        <dbReference type="EMBL" id="CCC52195.1"/>
    </source>
</evidence>
<organism evidence="2">
    <name type="scientific">Trypanosoma vivax (strain Y486)</name>
    <dbReference type="NCBI Taxonomy" id="1055687"/>
    <lineage>
        <taxon>Eukaryota</taxon>
        <taxon>Discoba</taxon>
        <taxon>Euglenozoa</taxon>
        <taxon>Kinetoplastea</taxon>
        <taxon>Metakinetoplastina</taxon>
        <taxon>Trypanosomatida</taxon>
        <taxon>Trypanosomatidae</taxon>
        <taxon>Trypanosoma</taxon>
        <taxon>Duttonella</taxon>
    </lineage>
</organism>
<dbReference type="VEuPathDB" id="TriTrypDB:TvY486_1012380"/>
<feature type="coiled-coil region" evidence="1">
    <location>
        <begin position="574"/>
        <end position="713"/>
    </location>
</feature>
<keyword evidence="1" id="KW-0175">Coiled coil</keyword>
<protein>
    <submittedName>
        <fullName evidence="2">Uncharacterized protein</fullName>
    </submittedName>
</protein>
<reference evidence="2" key="1">
    <citation type="journal article" date="2012" name="Proc. Natl. Acad. Sci. U.S.A.">
        <title>Antigenic diversity is generated by distinct evolutionary mechanisms in African trypanosome species.</title>
        <authorList>
            <person name="Jackson A.P."/>
            <person name="Berry A."/>
            <person name="Aslett M."/>
            <person name="Allison H.C."/>
            <person name="Burton P."/>
            <person name="Vavrova-Anderson J."/>
            <person name="Brown R."/>
            <person name="Browne H."/>
            <person name="Corton N."/>
            <person name="Hauser H."/>
            <person name="Gamble J."/>
            <person name="Gilderthorp R."/>
            <person name="Marcello L."/>
            <person name="McQuillan J."/>
            <person name="Otto T.D."/>
            <person name="Quail M.A."/>
            <person name="Sanders M.J."/>
            <person name="van Tonder A."/>
            <person name="Ginger M.L."/>
            <person name="Field M.C."/>
            <person name="Barry J.D."/>
            <person name="Hertz-Fowler C."/>
            <person name="Berriman M."/>
        </authorList>
    </citation>
    <scope>NUCLEOTIDE SEQUENCE</scope>
    <source>
        <strain evidence="2">Y486</strain>
    </source>
</reference>
<dbReference type="EMBL" id="HE573026">
    <property type="protein sequence ID" value="CCC52195.1"/>
    <property type="molecule type" value="Genomic_DNA"/>
</dbReference>
<proteinExistence type="predicted"/>
<accession>G0U433</accession>
<name>G0U433_TRYVY</name>
<feature type="coiled-coil region" evidence="1">
    <location>
        <begin position="59"/>
        <end position="163"/>
    </location>
</feature>